<evidence type="ECO:0000256" key="5">
    <source>
        <dbReference type="ARBA" id="ARBA00022722"/>
    </source>
</evidence>
<keyword evidence="3" id="KW-0808">Transferase</keyword>
<dbReference type="PANTHER" id="PTHR37984">
    <property type="entry name" value="PROTEIN CBG26694"/>
    <property type="match status" value="1"/>
</dbReference>
<evidence type="ECO:0000256" key="18">
    <source>
        <dbReference type="SAM" id="MobiDB-lite"/>
    </source>
</evidence>
<dbReference type="Pfam" id="PF17919">
    <property type="entry name" value="RT_RNaseH_2"/>
    <property type="match status" value="1"/>
</dbReference>
<dbReference type="InterPro" id="IPR021109">
    <property type="entry name" value="Peptidase_aspartic_dom_sf"/>
</dbReference>
<dbReference type="PROSITE" id="PS50878">
    <property type="entry name" value="RT_POL"/>
    <property type="match status" value="1"/>
</dbReference>
<dbReference type="PROSITE" id="PS50175">
    <property type="entry name" value="ASP_PROT_RETROV"/>
    <property type="match status" value="1"/>
</dbReference>
<evidence type="ECO:0000259" key="20">
    <source>
        <dbReference type="PROSITE" id="PS50878"/>
    </source>
</evidence>
<dbReference type="InterPro" id="IPR041588">
    <property type="entry name" value="Integrase_H2C2"/>
</dbReference>
<dbReference type="InterPro" id="IPR056924">
    <property type="entry name" value="SH3_Tf2-1"/>
</dbReference>
<evidence type="ECO:0000256" key="9">
    <source>
        <dbReference type="ARBA" id="ARBA00022801"/>
    </source>
</evidence>
<feature type="compositionally biased region" description="Polar residues" evidence="18">
    <location>
        <begin position="401"/>
        <end position="422"/>
    </location>
</feature>
<keyword evidence="9" id="KW-0378">Hydrolase</keyword>
<keyword evidence="14" id="KW-0239">DNA-directed DNA polymerase</keyword>
<dbReference type="InterPro" id="IPR041577">
    <property type="entry name" value="RT_RNaseH_2"/>
</dbReference>
<dbReference type="GO" id="GO:0046872">
    <property type="term" value="F:metal ion binding"/>
    <property type="evidence" value="ECO:0007669"/>
    <property type="project" value="UniProtKB-KW"/>
</dbReference>
<reference evidence="22" key="1">
    <citation type="submission" date="2016-04" db="EMBL/GenBank/DDBJ databases">
        <authorList>
            <person name="Nguyen H.D."/>
            <person name="Samba Siva P."/>
            <person name="Cullis J."/>
            <person name="Levesque C.A."/>
            <person name="Hambleton S."/>
        </authorList>
    </citation>
    <scope>NUCLEOTIDE SEQUENCE</scope>
    <source>
        <strain evidence="22">DAOMC 236416</strain>
    </source>
</reference>
<name>A0A8T8SIC8_9BASI</name>
<keyword evidence="15" id="KW-0238">DNA-binding</keyword>
<keyword evidence="17" id="KW-0511">Multifunctional enzyme</keyword>
<evidence type="ECO:0000256" key="6">
    <source>
        <dbReference type="ARBA" id="ARBA00022723"/>
    </source>
</evidence>
<dbReference type="InterPro" id="IPR000477">
    <property type="entry name" value="RT_dom"/>
</dbReference>
<evidence type="ECO:0000256" key="13">
    <source>
        <dbReference type="ARBA" id="ARBA00022918"/>
    </source>
</evidence>
<evidence type="ECO:0000259" key="21">
    <source>
        <dbReference type="PROSITE" id="PS50994"/>
    </source>
</evidence>
<dbReference type="GO" id="GO:0004190">
    <property type="term" value="F:aspartic-type endopeptidase activity"/>
    <property type="evidence" value="ECO:0007669"/>
    <property type="project" value="UniProtKB-KW"/>
</dbReference>
<dbReference type="PROSITE" id="PS50994">
    <property type="entry name" value="INTEGRASE"/>
    <property type="match status" value="1"/>
</dbReference>
<feature type="compositionally biased region" description="Polar residues" evidence="18">
    <location>
        <begin position="606"/>
        <end position="622"/>
    </location>
</feature>
<dbReference type="EMBL" id="LWDF02001019">
    <property type="protein sequence ID" value="KAE8240672.1"/>
    <property type="molecule type" value="Genomic_DNA"/>
</dbReference>
<evidence type="ECO:0000256" key="4">
    <source>
        <dbReference type="ARBA" id="ARBA00022695"/>
    </source>
</evidence>
<evidence type="ECO:0000259" key="19">
    <source>
        <dbReference type="PROSITE" id="PS50175"/>
    </source>
</evidence>
<feature type="compositionally biased region" description="Polar residues" evidence="18">
    <location>
        <begin position="114"/>
        <end position="127"/>
    </location>
</feature>
<protein>
    <recommendedName>
        <fullName evidence="1">RNA-directed DNA polymerase</fullName>
        <ecNumber evidence="1">2.7.7.49</ecNumber>
    </recommendedName>
</protein>
<comment type="caution">
    <text evidence="22">The sequence shown here is derived from an EMBL/GenBank/DDBJ whole genome shotgun (WGS) entry which is preliminary data.</text>
</comment>
<feature type="domain" description="Integrase catalytic" evidence="21">
    <location>
        <begin position="1514"/>
        <end position="1674"/>
    </location>
</feature>
<evidence type="ECO:0000256" key="17">
    <source>
        <dbReference type="ARBA" id="ARBA00023268"/>
    </source>
</evidence>
<dbReference type="InterPro" id="IPR001584">
    <property type="entry name" value="Integrase_cat-core"/>
</dbReference>
<reference evidence="22" key="2">
    <citation type="journal article" date="2019" name="IMA Fungus">
        <title>Genome sequencing and comparison of five Tilletia species to identify candidate genes for the detection of regulated species infecting wheat.</title>
        <authorList>
            <person name="Nguyen H.D.T."/>
            <person name="Sultana T."/>
            <person name="Kesanakurti P."/>
            <person name="Hambleton S."/>
        </authorList>
    </citation>
    <scope>NUCLEOTIDE SEQUENCE</scope>
    <source>
        <strain evidence="22">DAOMC 236416</strain>
    </source>
</reference>
<evidence type="ECO:0000256" key="15">
    <source>
        <dbReference type="ARBA" id="ARBA00023125"/>
    </source>
</evidence>
<dbReference type="GO" id="GO:0003677">
    <property type="term" value="F:DNA binding"/>
    <property type="evidence" value="ECO:0007669"/>
    <property type="project" value="UniProtKB-KW"/>
</dbReference>
<dbReference type="Gene3D" id="3.30.420.10">
    <property type="entry name" value="Ribonuclease H-like superfamily/Ribonuclease H"/>
    <property type="match status" value="1"/>
</dbReference>
<feature type="domain" description="Peptidase A2" evidence="19">
    <location>
        <begin position="703"/>
        <end position="739"/>
    </location>
</feature>
<dbReference type="Gene3D" id="1.10.340.70">
    <property type="match status" value="1"/>
</dbReference>
<dbReference type="InterPro" id="IPR036397">
    <property type="entry name" value="RNaseH_sf"/>
</dbReference>
<dbReference type="EC" id="2.7.7.49" evidence="1"/>
<evidence type="ECO:0000256" key="16">
    <source>
        <dbReference type="ARBA" id="ARBA00023172"/>
    </source>
</evidence>
<organism evidence="22 23">
    <name type="scientific">Tilletia indica</name>
    <dbReference type="NCBI Taxonomy" id="43049"/>
    <lineage>
        <taxon>Eukaryota</taxon>
        <taxon>Fungi</taxon>
        <taxon>Dikarya</taxon>
        <taxon>Basidiomycota</taxon>
        <taxon>Ustilaginomycotina</taxon>
        <taxon>Exobasidiomycetes</taxon>
        <taxon>Tilletiales</taxon>
        <taxon>Tilletiaceae</taxon>
        <taxon>Tilletia</taxon>
    </lineage>
</organism>
<evidence type="ECO:0000256" key="12">
    <source>
        <dbReference type="ARBA" id="ARBA00022908"/>
    </source>
</evidence>
<feature type="region of interest" description="Disordered" evidence="18">
    <location>
        <begin position="507"/>
        <end position="548"/>
    </location>
</feature>
<keyword evidence="8" id="KW-0255">Endonuclease</keyword>
<dbReference type="InterPro" id="IPR012337">
    <property type="entry name" value="RNaseH-like_sf"/>
</dbReference>
<dbReference type="GO" id="GO:0004519">
    <property type="term" value="F:endonuclease activity"/>
    <property type="evidence" value="ECO:0007669"/>
    <property type="project" value="UniProtKB-KW"/>
</dbReference>
<gene>
    <name evidence="22" type="ORF">A4X13_0g7659</name>
</gene>
<dbReference type="SUPFAM" id="SSF50630">
    <property type="entry name" value="Acid proteases"/>
    <property type="match status" value="1"/>
</dbReference>
<keyword evidence="6" id="KW-0479">Metal-binding</keyword>
<accession>A0A8T8SIC8</accession>
<evidence type="ECO:0000313" key="22">
    <source>
        <dbReference type="EMBL" id="KAE8240672.1"/>
    </source>
</evidence>
<dbReference type="Gene3D" id="3.30.70.270">
    <property type="match status" value="2"/>
</dbReference>
<dbReference type="Pfam" id="PF24626">
    <property type="entry name" value="SH3_Tf2-1"/>
    <property type="match status" value="1"/>
</dbReference>
<dbReference type="GO" id="GO:0006508">
    <property type="term" value="P:proteolysis"/>
    <property type="evidence" value="ECO:0007669"/>
    <property type="project" value="UniProtKB-KW"/>
</dbReference>
<evidence type="ECO:0000256" key="14">
    <source>
        <dbReference type="ARBA" id="ARBA00022932"/>
    </source>
</evidence>
<keyword evidence="7" id="KW-0064">Aspartyl protease</keyword>
<feature type="region of interest" description="Disordered" evidence="18">
    <location>
        <begin position="363"/>
        <end position="423"/>
    </location>
</feature>
<dbReference type="GO" id="GO:0005634">
    <property type="term" value="C:nucleus"/>
    <property type="evidence" value="ECO:0007669"/>
    <property type="project" value="UniProtKB-ARBA"/>
</dbReference>
<dbReference type="Pfam" id="PF17917">
    <property type="entry name" value="RT_RNaseH"/>
    <property type="match status" value="1"/>
</dbReference>
<dbReference type="CDD" id="cd01647">
    <property type="entry name" value="RT_LTR"/>
    <property type="match status" value="1"/>
</dbReference>
<dbReference type="GO" id="GO:0003723">
    <property type="term" value="F:RNA binding"/>
    <property type="evidence" value="ECO:0007669"/>
    <property type="project" value="UniProtKB-KW"/>
</dbReference>
<dbReference type="Proteomes" id="UP000077521">
    <property type="component" value="Unassembled WGS sequence"/>
</dbReference>
<dbReference type="InterPro" id="IPR001995">
    <property type="entry name" value="Peptidase_A2_cat"/>
</dbReference>
<keyword evidence="13" id="KW-0695">RNA-directed DNA polymerase</keyword>
<evidence type="ECO:0000256" key="10">
    <source>
        <dbReference type="ARBA" id="ARBA00022842"/>
    </source>
</evidence>
<sequence>MSGPPAHNTRAATAASASAEPVDQSPWAHDINAAVSALRDEVTTRVGSVERQLADSNNQIAALRSESAIQYQNLVDLIKGGPSPSPPVVPPTTSSPTVFVATQTPLAKVTALPQSTPVATTGSSLPAQPSMGPAPWSQGPLFKSQVVDDSSQQSSPPGLGITLVDDPSISSSLRVDQSGTVSLSPAAVPKGYTIKTSDIGTFDGTPEDLELFLARVEALNDSESDLNWKQAVLRAMPLLLRGYAASWHQTLDKKKRASLTSLTNWFRELRFAFSPDPTYMRQLARARTWQPDHEDVVGYVFDKTALLKAAFVGVPDSEIIFDVVERLPVEIRKLLRTPLERDASLVDLRNELRMQEQFWRVETGRPLQKSTTSGDDPSSKPPRYASFAGPSPATIAAPPRSTASHSTTTVKKTPLASFNASRRPQGKSLFEDFDASRLDYGIEPESGKRMMRYRVPGTDKVMWCQRSCRRCGADHFDFAHEHCTNRSTASVNTAAMEDDLGYLVTSEEENVNGSEPPPLSTQPLLRPERVDDGESVESKTLCSPPDAPIIGQGCKSSVERAAPPTGPGRGLHAGYSSKLPALAAGEGSGPPLDRARQGPSFRGVSSAPNASSVDKSVDTSSFPLAETPSESPHLIFADRPQFLTSRVLSVDPSDRPLSHETRRNGDTVVALSVTPDTRTGQAYRQHVPLTLQIRVNDTKGKPLSSLLDTGASLSSIDATLLRDLGGTPTGSSIRVSGLGATETLGWATVTFFVAAKDSHGREVFLECTQDFHVLPHFAPGLCLGLDFISPQAVTIDAKQERASIGRYTFPVTEKLSAPFAKEAELCSTSACFLPTRTSTWVPVDAASLAPGLDYTIFPRLMLSADEEVQVAGPTAVGTRGLSHVLVTNLGNRSFTLPRRAPVADATIAHLGDATASLGHTFTLGSPSPPGATLAAMSAADVWVAEEEETPEIGEAALPPDLFEGVVEPAHDLARDAATTIVDDHFKVGIDHDGNPPPEIVDLLRRHTAAFALDGRPGLIQDAEMTIPLNDEASLRPEPPRRASPEKRAAMDSAIEQLLAWDVIEPSTSPVSFPVLMIRQYNKWRFCVDYRQLNAVTVADRYPLPTTDAVFQTLMGKKWFSSLDAIRGYHQMKVKPADRWKTAFVCHRGLYQYKTVPFGLRNAPAGFQRLMDRILGELRWKEAVIYIDDTVVATMTLEEHVRALETLLSRAEASGLKFSPAKCTFGVPSLVLLGRKVSGAGVAIWDERAKAVRDLPQPRTLRDLYHTIGLFGYYRIFIQRFAEIAEPLTRLTKGWRYAKVDGRTRLVDTAGDPASADRTVLDWGPEQEESFRRLKDIIAHPPVLAHPDPSRPYVLYVDASKKAFAAILHQVFADSTEVAPPTLAAAAVNAQHFITLPAPVARERWEAWLRADPAFRLIYHRAARDDDTEWVLRDGILSRRVDGRIALPEAAVPTVMREVHDSRGHFGFTKTYLAIARHFWRPRLIEIVRAWIRHCASCLTTKIRPKVGELDISADAQNPFEAIAVDLVLGFPRTRAGNDAVLAIQDLFSRMMLLEPCSSTVDAAAIASILSNRVLRLGWRPRRLISDSEAKMTGSVMQSLAESLGAELTPSPPYHQQANTVERFVQTMQNVVRTMAQGDHTHWDRRVIPAVEIAMNSMPNVVTQERPFDLVFIAHPDVVHAVFDVRDGEPGSFADQLAAANARMDEARSVILRERNRQKRRYDGDHAPLPTLKEGDEVYVRLKDRPLPGVTLDKLTPRKAGPFRVAEVVSPHRVRLALPADLSVDSEFSVDHLDVAPAEDDPYSQDRVASFSAPVAMTPSPPASPPLPPRVRTMPTALRDFQLGVQTHLDPELLRGPLYRPRYVEVDGGTVMLRERPVAFLSRLTTITEKGMIAAELELCCLAWAYAKWSHLLEGAEITVVTDHSPLGPMLTAAAGQTYGPTISRCRALLLPHVPNLRFVHRAGRTHTNVDSLSRLVAPSLEDPGRSSS</sequence>
<dbReference type="GO" id="GO:0003964">
    <property type="term" value="F:RNA-directed DNA polymerase activity"/>
    <property type="evidence" value="ECO:0007669"/>
    <property type="project" value="UniProtKB-KW"/>
</dbReference>
<dbReference type="Pfam" id="PF17921">
    <property type="entry name" value="Integrase_H2C2"/>
    <property type="match status" value="1"/>
</dbReference>
<feature type="region of interest" description="Disordered" evidence="18">
    <location>
        <begin position="581"/>
        <end position="635"/>
    </location>
</feature>
<keyword evidence="23" id="KW-1185">Reference proteome</keyword>
<evidence type="ECO:0000256" key="7">
    <source>
        <dbReference type="ARBA" id="ARBA00022750"/>
    </source>
</evidence>
<dbReference type="InterPro" id="IPR043502">
    <property type="entry name" value="DNA/RNA_pol_sf"/>
</dbReference>
<keyword evidence="16" id="KW-0233">DNA recombination</keyword>
<dbReference type="GO" id="GO:0015074">
    <property type="term" value="P:DNA integration"/>
    <property type="evidence" value="ECO:0007669"/>
    <property type="project" value="UniProtKB-KW"/>
</dbReference>
<feature type="domain" description="Reverse transcriptase" evidence="20">
    <location>
        <begin position="1043"/>
        <end position="1243"/>
    </location>
</feature>
<dbReference type="SUPFAM" id="SSF56672">
    <property type="entry name" value="DNA/RNA polymerases"/>
    <property type="match status" value="2"/>
</dbReference>
<dbReference type="SUPFAM" id="SSF53098">
    <property type="entry name" value="Ribonuclease H-like"/>
    <property type="match status" value="1"/>
</dbReference>
<dbReference type="FunFam" id="3.30.70.270:FF:000020">
    <property type="entry name" value="Transposon Tf2-6 polyprotein-like Protein"/>
    <property type="match status" value="1"/>
</dbReference>
<dbReference type="Pfam" id="PF00078">
    <property type="entry name" value="RVT_1"/>
    <property type="match status" value="1"/>
</dbReference>
<feature type="region of interest" description="Disordered" evidence="18">
    <location>
        <begin position="114"/>
        <end position="163"/>
    </location>
</feature>
<dbReference type="Gene3D" id="2.40.70.10">
    <property type="entry name" value="Acid Proteases"/>
    <property type="match status" value="1"/>
</dbReference>
<dbReference type="InterPro" id="IPR041373">
    <property type="entry name" value="RT_RNaseH"/>
</dbReference>
<evidence type="ECO:0000256" key="8">
    <source>
        <dbReference type="ARBA" id="ARBA00022759"/>
    </source>
</evidence>
<keyword evidence="10" id="KW-0460">Magnesium</keyword>
<keyword evidence="5" id="KW-0540">Nuclease</keyword>
<dbReference type="GO" id="GO:0003887">
    <property type="term" value="F:DNA-directed DNA polymerase activity"/>
    <property type="evidence" value="ECO:0007669"/>
    <property type="project" value="UniProtKB-KW"/>
</dbReference>
<dbReference type="PANTHER" id="PTHR37984:SF5">
    <property type="entry name" value="PROTEIN NYNRIN-LIKE"/>
    <property type="match status" value="1"/>
</dbReference>
<proteinExistence type="predicted"/>
<dbReference type="InterPro" id="IPR043128">
    <property type="entry name" value="Rev_trsase/Diguanyl_cyclase"/>
</dbReference>
<keyword evidence="12" id="KW-0229">DNA integration</keyword>
<keyword evidence="2" id="KW-0645">Protease</keyword>
<keyword evidence="11" id="KW-0694">RNA-binding</keyword>
<dbReference type="GO" id="GO:0006310">
    <property type="term" value="P:DNA recombination"/>
    <property type="evidence" value="ECO:0007669"/>
    <property type="project" value="UniProtKB-KW"/>
</dbReference>
<dbReference type="Gene3D" id="3.10.10.10">
    <property type="entry name" value="HIV Type 1 Reverse Transcriptase, subunit A, domain 1"/>
    <property type="match status" value="1"/>
</dbReference>
<feature type="compositionally biased region" description="Low complexity" evidence="18">
    <location>
        <begin position="144"/>
        <end position="155"/>
    </location>
</feature>
<keyword evidence="4" id="KW-0548">Nucleotidyltransferase</keyword>
<evidence type="ECO:0000256" key="11">
    <source>
        <dbReference type="ARBA" id="ARBA00022884"/>
    </source>
</evidence>
<dbReference type="InterPro" id="IPR050951">
    <property type="entry name" value="Retrovirus_Pol_polyprotein"/>
</dbReference>
<evidence type="ECO:0000313" key="23">
    <source>
        <dbReference type="Proteomes" id="UP000077521"/>
    </source>
</evidence>
<evidence type="ECO:0000256" key="1">
    <source>
        <dbReference type="ARBA" id="ARBA00012493"/>
    </source>
</evidence>
<feature type="region of interest" description="Disordered" evidence="18">
    <location>
        <begin position="1"/>
        <end position="26"/>
    </location>
</feature>
<evidence type="ECO:0000256" key="3">
    <source>
        <dbReference type="ARBA" id="ARBA00022679"/>
    </source>
</evidence>
<evidence type="ECO:0000256" key="2">
    <source>
        <dbReference type="ARBA" id="ARBA00022670"/>
    </source>
</evidence>